<evidence type="ECO:0000313" key="9">
    <source>
        <dbReference type="EMBL" id="MFD0960546.1"/>
    </source>
</evidence>
<comment type="similarity">
    <text evidence="7">Belongs to the binding-protein-dependent transport system permease family.</text>
</comment>
<dbReference type="Pfam" id="PF00528">
    <property type="entry name" value="BPD_transp_1"/>
    <property type="match status" value="1"/>
</dbReference>
<dbReference type="InterPro" id="IPR000515">
    <property type="entry name" value="MetI-like"/>
</dbReference>
<dbReference type="CDD" id="cd06261">
    <property type="entry name" value="TM_PBP2"/>
    <property type="match status" value="1"/>
</dbReference>
<dbReference type="InterPro" id="IPR050809">
    <property type="entry name" value="UgpAE/MalFG_permease"/>
</dbReference>
<evidence type="ECO:0000313" key="10">
    <source>
        <dbReference type="Proteomes" id="UP001596989"/>
    </source>
</evidence>
<comment type="caution">
    <text evidence="9">The sequence shown here is derived from an EMBL/GenBank/DDBJ whole genome shotgun (WGS) entry which is preliminary data.</text>
</comment>
<feature type="transmembrane region" description="Helical" evidence="7">
    <location>
        <begin position="281"/>
        <end position="306"/>
    </location>
</feature>
<keyword evidence="10" id="KW-1185">Reference proteome</keyword>
<dbReference type="PANTHER" id="PTHR43227:SF7">
    <property type="entry name" value="ARABINOOLIGOSACCHARIDES TRANSPORT SYSTEM PERMEASE PROTEIN ARAP"/>
    <property type="match status" value="1"/>
</dbReference>
<dbReference type="SUPFAM" id="SSF161098">
    <property type="entry name" value="MetI-like"/>
    <property type="match status" value="1"/>
</dbReference>
<comment type="subcellular location">
    <subcellularLocation>
        <location evidence="1 7">Cell membrane</location>
        <topology evidence="1 7">Multi-pass membrane protein</topology>
    </subcellularLocation>
</comment>
<keyword evidence="3" id="KW-1003">Cell membrane</keyword>
<evidence type="ECO:0000259" key="8">
    <source>
        <dbReference type="PROSITE" id="PS50928"/>
    </source>
</evidence>
<evidence type="ECO:0000256" key="5">
    <source>
        <dbReference type="ARBA" id="ARBA00022989"/>
    </source>
</evidence>
<organism evidence="9 10">
    <name type="scientific">Paenibacillus chungangensis</name>
    <dbReference type="NCBI Taxonomy" id="696535"/>
    <lineage>
        <taxon>Bacteria</taxon>
        <taxon>Bacillati</taxon>
        <taxon>Bacillota</taxon>
        <taxon>Bacilli</taxon>
        <taxon>Bacillales</taxon>
        <taxon>Paenibacillaceae</taxon>
        <taxon>Paenibacillus</taxon>
    </lineage>
</organism>
<name>A0ABW3HSS1_9BACL</name>
<dbReference type="Proteomes" id="UP001596989">
    <property type="component" value="Unassembled WGS sequence"/>
</dbReference>
<evidence type="ECO:0000256" key="1">
    <source>
        <dbReference type="ARBA" id="ARBA00004651"/>
    </source>
</evidence>
<dbReference type="InterPro" id="IPR035906">
    <property type="entry name" value="MetI-like_sf"/>
</dbReference>
<dbReference type="PROSITE" id="PS50928">
    <property type="entry name" value="ABC_TM1"/>
    <property type="match status" value="1"/>
</dbReference>
<keyword evidence="2 7" id="KW-0813">Transport</keyword>
<evidence type="ECO:0000256" key="4">
    <source>
        <dbReference type="ARBA" id="ARBA00022692"/>
    </source>
</evidence>
<evidence type="ECO:0000256" key="2">
    <source>
        <dbReference type="ARBA" id="ARBA00022448"/>
    </source>
</evidence>
<evidence type="ECO:0000256" key="3">
    <source>
        <dbReference type="ARBA" id="ARBA00022475"/>
    </source>
</evidence>
<feature type="transmembrane region" description="Helical" evidence="7">
    <location>
        <begin position="86"/>
        <end position="108"/>
    </location>
</feature>
<keyword evidence="4 7" id="KW-0812">Transmembrane</keyword>
<keyword evidence="6 7" id="KW-0472">Membrane</keyword>
<dbReference type="EMBL" id="JBHTJZ010000022">
    <property type="protein sequence ID" value="MFD0960546.1"/>
    <property type="molecule type" value="Genomic_DNA"/>
</dbReference>
<dbReference type="PANTHER" id="PTHR43227">
    <property type="entry name" value="BLL4140 PROTEIN"/>
    <property type="match status" value="1"/>
</dbReference>
<feature type="domain" description="ABC transmembrane type-1" evidence="8">
    <location>
        <begin position="82"/>
        <end position="302"/>
    </location>
</feature>
<sequence length="314" mass="35181">MMSKAVTIGAGSISKRAMKRRMWAYIFILPQLIMFAVFTLYPIMMSYIYSLYDWSGIGPMNKFVGLQNLKEVAQDPLFWNAFKNSFLYMIGTVGIMLPTALVMAIILNNAKMKGRTFYRTLYFLPVVTTTAVVGAVMRNVFANHNGLVNGMLMKFGLIGDPIRWLENGDLAMWALIFVGSWKLFGMKMVYWLAGLQSIPNELYEAVKIDGANEWQAFRHVTIPLLMPIGAVILLLSVVNSLHVFDLVKVMTEGGPGFETEVVDLYIYRYAFSGTSAGMPEVGYASAAGIFFGMVIFVISITLGWIVKRSNDRRA</sequence>
<feature type="transmembrane region" description="Helical" evidence="7">
    <location>
        <begin position="22"/>
        <end position="44"/>
    </location>
</feature>
<keyword evidence="5 7" id="KW-1133">Transmembrane helix</keyword>
<protein>
    <submittedName>
        <fullName evidence="9">Carbohydrate ABC transporter permease</fullName>
    </submittedName>
</protein>
<feature type="transmembrane region" description="Helical" evidence="7">
    <location>
        <begin position="224"/>
        <end position="244"/>
    </location>
</feature>
<dbReference type="RefSeq" id="WP_377565089.1">
    <property type="nucleotide sequence ID" value="NZ_JBHTJZ010000022.1"/>
</dbReference>
<dbReference type="Gene3D" id="1.10.3720.10">
    <property type="entry name" value="MetI-like"/>
    <property type="match status" value="1"/>
</dbReference>
<gene>
    <name evidence="9" type="ORF">ACFQ2I_14235</name>
</gene>
<reference evidence="10" key="1">
    <citation type="journal article" date="2019" name="Int. J. Syst. Evol. Microbiol.">
        <title>The Global Catalogue of Microorganisms (GCM) 10K type strain sequencing project: providing services to taxonomists for standard genome sequencing and annotation.</title>
        <authorList>
            <consortium name="The Broad Institute Genomics Platform"/>
            <consortium name="The Broad Institute Genome Sequencing Center for Infectious Disease"/>
            <person name="Wu L."/>
            <person name="Ma J."/>
        </authorList>
    </citation>
    <scope>NUCLEOTIDE SEQUENCE [LARGE SCALE GENOMIC DNA]</scope>
    <source>
        <strain evidence="10">CCUG 59129</strain>
    </source>
</reference>
<accession>A0ABW3HSS1</accession>
<evidence type="ECO:0000256" key="7">
    <source>
        <dbReference type="RuleBase" id="RU363032"/>
    </source>
</evidence>
<feature type="transmembrane region" description="Helical" evidence="7">
    <location>
        <begin position="120"/>
        <end position="141"/>
    </location>
</feature>
<proteinExistence type="inferred from homology"/>
<evidence type="ECO:0000256" key="6">
    <source>
        <dbReference type="ARBA" id="ARBA00023136"/>
    </source>
</evidence>
<feature type="transmembrane region" description="Helical" evidence="7">
    <location>
        <begin position="170"/>
        <end position="193"/>
    </location>
</feature>